<organism evidence="2 3">
    <name type="scientific">Paraburkholderia podalyriae</name>
    <dbReference type="NCBI Taxonomy" id="1938811"/>
    <lineage>
        <taxon>Bacteria</taxon>
        <taxon>Pseudomonadati</taxon>
        <taxon>Pseudomonadota</taxon>
        <taxon>Betaproteobacteria</taxon>
        <taxon>Burkholderiales</taxon>
        <taxon>Burkholderiaceae</taxon>
        <taxon>Paraburkholderia</taxon>
    </lineage>
</organism>
<accession>A0ABR7PLH6</accession>
<dbReference type="InterPro" id="IPR014756">
    <property type="entry name" value="Ig_E-set"/>
</dbReference>
<feature type="domain" description="Galactose oxidase-like Early set" evidence="1">
    <location>
        <begin position="13"/>
        <end position="42"/>
    </location>
</feature>
<dbReference type="InterPro" id="IPR013783">
    <property type="entry name" value="Ig-like_fold"/>
</dbReference>
<gene>
    <name evidence="2" type="ORF">F6X42_11655</name>
</gene>
<dbReference type="EMBL" id="VZQQ01000008">
    <property type="protein sequence ID" value="MBC8747237.1"/>
    <property type="molecule type" value="Genomic_DNA"/>
</dbReference>
<evidence type="ECO:0000313" key="3">
    <source>
        <dbReference type="Proteomes" id="UP000736373"/>
    </source>
</evidence>
<keyword evidence="3" id="KW-1185">Reference proteome</keyword>
<dbReference type="Pfam" id="PF09118">
    <property type="entry name" value="GO-like_E_set"/>
    <property type="match status" value="1"/>
</dbReference>
<dbReference type="Proteomes" id="UP000736373">
    <property type="component" value="Unassembled WGS sequence"/>
</dbReference>
<evidence type="ECO:0000313" key="2">
    <source>
        <dbReference type="EMBL" id="MBC8747237.1"/>
    </source>
</evidence>
<name>A0ABR7PLH6_9BURK</name>
<dbReference type="Gene3D" id="2.60.40.10">
    <property type="entry name" value="Immunoglobulins"/>
    <property type="match status" value="1"/>
</dbReference>
<sequence length="43" mass="4667">MSAAERRTRARSRDSGVAVPGYYMLFAVDANGVPSVSTTIRIH</sequence>
<protein>
    <submittedName>
        <fullName evidence="2">DUF1929 domain-containing protein</fullName>
    </submittedName>
</protein>
<comment type="caution">
    <text evidence="2">The sequence shown here is derived from an EMBL/GenBank/DDBJ whole genome shotgun (WGS) entry which is preliminary data.</text>
</comment>
<dbReference type="SUPFAM" id="SSF81296">
    <property type="entry name" value="E set domains"/>
    <property type="match status" value="1"/>
</dbReference>
<evidence type="ECO:0000259" key="1">
    <source>
        <dbReference type="Pfam" id="PF09118"/>
    </source>
</evidence>
<proteinExistence type="predicted"/>
<reference evidence="2 3" key="1">
    <citation type="submission" date="2019-09" db="EMBL/GenBank/DDBJ databases">
        <title>Paraburkholderia podalyriae sp. nov., A South African Podalyria-associated rhizobium.</title>
        <authorList>
            <person name="Mavima L."/>
            <person name="Beukes C.W."/>
            <person name="Palmer M."/>
            <person name="De Meyer S.E."/>
            <person name="James E.K."/>
            <person name="Maluk M."/>
            <person name="Avontuur J.R."/>
            <person name="Chan W.Y."/>
            <person name="Venter S.N."/>
            <person name="Steenkamp E.T."/>
        </authorList>
    </citation>
    <scope>NUCLEOTIDE SEQUENCE [LARGE SCALE GENOMIC DNA]</scope>
    <source>
        <strain evidence="2 3">WC7.3b</strain>
    </source>
</reference>
<dbReference type="InterPro" id="IPR015202">
    <property type="entry name" value="GO-like_E_set"/>
</dbReference>